<feature type="compositionally biased region" description="Low complexity" evidence="1">
    <location>
        <begin position="194"/>
        <end position="203"/>
    </location>
</feature>
<protein>
    <submittedName>
        <fullName evidence="2">Uncharacterized protein</fullName>
    </submittedName>
</protein>
<feature type="compositionally biased region" description="Low complexity" evidence="1">
    <location>
        <begin position="320"/>
        <end position="335"/>
    </location>
</feature>
<organism evidence="2 3">
    <name type="scientific">Mortierella polycephala</name>
    <dbReference type="NCBI Taxonomy" id="41804"/>
    <lineage>
        <taxon>Eukaryota</taxon>
        <taxon>Fungi</taxon>
        <taxon>Fungi incertae sedis</taxon>
        <taxon>Mucoromycota</taxon>
        <taxon>Mortierellomycotina</taxon>
        <taxon>Mortierellomycetes</taxon>
        <taxon>Mortierellales</taxon>
        <taxon>Mortierellaceae</taxon>
        <taxon>Mortierella</taxon>
    </lineage>
</organism>
<feature type="region of interest" description="Disordered" evidence="1">
    <location>
        <begin position="789"/>
        <end position="810"/>
    </location>
</feature>
<dbReference type="AlphaFoldDB" id="A0A9P6PVH2"/>
<dbReference type="EMBL" id="JAAAJA010000463">
    <property type="protein sequence ID" value="KAG0253362.1"/>
    <property type="molecule type" value="Genomic_DNA"/>
</dbReference>
<feature type="compositionally biased region" description="Low complexity" evidence="1">
    <location>
        <begin position="32"/>
        <end position="48"/>
    </location>
</feature>
<feature type="region of interest" description="Disordered" evidence="1">
    <location>
        <begin position="663"/>
        <end position="687"/>
    </location>
</feature>
<feature type="compositionally biased region" description="Low complexity" evidence="1">
    <location>
        <begin position="1157"/>
        <end position="1166"/>
    </location>
</feature>
<sequence>MATPEDSNVLRQLIDQIDGELSTFNDVGGGPSDQSLSSYGASSQGSLAPSETDSSRSGSITSFPRNGQQQQEQPRQKQQEHRQPLTLQQQKQFHVASATSAIFGSSYQKSLQQSGSGVTSLVMNDSYYLGPRAPQYIPSPLPSPISPDSGAVPRILAGVEGHEKEANGAQLKPTSSQGSSLSAVAADPSHEHQLQQQQPQDSLATPTETEVTVTGLEDDKEILHPSGPNGSDKQMEHPYNDDIKVDVTELYENFGQRKPAKATTQEMTAQTVVDYKVETTQVTDKDGHASTVTTVPMQLSKLPELSFSNNDLTSLWTAESGSSPSMNGSNSSQDQDTSDQRPPAPPTLTDAGQDAATDIHVNGGDTASMGMTPAGPPPSDGRSSPQFRDQIRTDKRKGLSLVTTGMGLAAAASAAAASRANLTQQGPETKGFLEFPSWDLAPLSPPVVVIESNIAPTTSTSASTATTPVSAKKGSLGKVLQDSAASNLSPDTACQTQLGDGLMSPASATLMTPTTPLTTREARILAGREALLRMSPDKNRIQRGVSASSTTSSISSTGALSGVSSGDSHHNVDPQDGTRHENVSAEKLVFPDQSLRPIPLKAYRVRKMTLGERNQTYAQACEEFTKARTGLDVWALRCMMQDRPALMKDPPTIVRAATEKCSQGSSYSHTDGSTVSRMTSTTSQSVSSPVASTISNIHGMGIGARLKNASKRLSMDISGTVSGGGGGIHNHPLQATIPENSPQSNGSMFYKQKSTRSAVELGSWSSGRVRGLSNGSNHAGSTVNIGTFSPSQASGSHRHSISGQGVASSSIGAPLGGTSVAGSPSPSGSRFLIHNKRNSIAVGNSSPLANTLRNRTLSDVQTNNRLSFMGRDSLINRSTLQQQRSEAISDIPSKSGGPLSPTLSSSFTGTGTMPTTTSSGFMERPAKRSLSSHYTRRPASMMIVPTQTGANSSMNPSGSNPSLGSVSSLSLHSTRSQSSNSMTESEHRSLPTTSSLTTGQMQQQSLQGQSLQREVSAASTNSNNMDGHATMPAQVFNADGTPIPYADETKSKDEVYSPLTSPIMIPAGGFPPFKPNPTYQSHGGWSSPHSAGGGLTRPLTYAGPSSSTPSSNSSLIMSPSSINKDYSQSHVYKQESNVSSLTMEPVKEKPEKSNRYSTSSFSSLGSFAKYQKRDSQKRLSKKERKKEQQQQQQQQEGQGNLGPPLDQRYSVSSASVNQSPAHANDYLTEQSLDKLSDVLPHVDRDRLAIYLQRAYGDEMVAIGLAMSDLRQGNL</sequence>
<dbReference type="OrthoDB" id="2413468at2759"/>
<feature type="compositionally biased region" description="Basic and acidic residues" evidence="1">
    <location>
        <begin position="74"/>
        <end position="83"/>
    </location>
</feature>
<feature type="compositionally biased region" description="Low complexity" evidence="1">
    <location>
        <begin position="1104"/>
        <end position="1121"/>
    </location>
</feature>
<evidence type="ECO:0000313" key="2">
    <source>
        <dbReference type="EMBL" id="KAG0253362.1"/>
    </source>
</evidence>
<feature type="compositionally biased region" description="Low complexity" evidence="1">
    <location>
        <begin position="673"/>
        <end position="687"/>
    </location>
</feature>
<feature type="compositionally biased region" description="Low complexity" evidence="1">
    <location>
        <begin position="544"/>
        <end position="566"/>
    </location>
</feature>
<feature type="region of interest" description="Disordered" evidence="1">
    <location>
        <begin position="129"/>
        <end position="241"/>
    </location>
</feature>
<feature type="region of interest" description="Disordered" evidence="1">
    <location>
        <begin position="21"/>
        <end position="92"/>
    </location>
</feature>
<feature type="compositionally biased region" description="Low complexity" evidence="1">
    <location>
        <begin position="1189"/>
        <end position="1198"/>
    </location>
</feature>
<dbReference type="Proteomes" id="UP000726737">
    <property type="component" value="Unassembled WGS sequence"/>
</dbReference>
<keyword evidence="3" id="KW-1185">Reference proteome</keyword>
<feature type="compositionally biased region" description="Polar residues" evidence="1">
    <location>
        <begin position="1077"/>
        <end position="1089"/>
    </location>
</feature>
<proteinExistence type="predicted"/>
<evidence type="ECO:0000256" key="1">
    <source>
        <dbReference type="SAM" id="MobiDB-lite"/>
    </source>
</evidence>
<feature type="region of interest" description="Disordered" evidence="1">
    <location>
        <begin position="1134"/>
        <end position="1217"/>
    </location>
</feature>
<feature type="compositionally biased region" description="Low complexity" evidence="1">
    <location>
        <begin position="992"/>
        <end position="1012"/>
    </location>
</feature>
<feature type="compositionally biased region" description="Polar residues" evidence="1">
    <location>
        <begin position="663"/>
        <end position="672"/>
    </location>
</feature>
<feature type="region of interest" description="Disordered" evidence="1">
    <location>
        <begin position="316"/>
        <end position="387"/>
    </location>
</feature>
<feature type="region of interest" description="Disordered" evidence="1">
    <location>
        <begin position="541"/>
        <end position="582"/>
    </location>
</feature>
<feature type="compositionally biased region" description="Polar residues" evidence="1">
    <location>
        <begin position="172"/>
        <end position="182"/>
    </location>
</feature>
<feature type="compositionally biased region" description="Low complexity" evidence="1">
    <location>
        <begin position="951"/>
        <end position="981"/>
    </location>
</feature>
<gene>
    <name evidence="2" type="ORF">BG011_006401</name>
</gene>
<comment type="caution">
    <text evidence="2">The sequence shown here is derived from an EMBL/GenBank/DDBJ whole genome shotgun (WGS) entry which is preliminary data.</text>
</comment>
<feature type="compositionally biased region" description="Polar residues" evidence="1">
    <location>
        <begin position="49"/>
        <end position="67"/>
    </location>
</feature>
<feature type="compositionally biased region" description="Low complexity" evidence="1">
    <location>
        <begin position="892"/>
        <end position="922"/>
    </location>
</feature>
<accession>A0A9P6PVH2</accession>
<feature type="region of interest" description="Disordered" evidence="1">
    <location>
        <begin position="879"/>
        <end position="1048"/>
    </location>
</feature>
<feature type="region of interest" description="Disordered" evidence="1">
    <location>
        <begin position="1069"/>
        <end position="1122"/>
    </location>
</feature>
<reference evidence="2" key="1">
    <citation type="journal article" date="2020" name="Fungal Divers.">
        <title>Resolving the Mortierellaceae phylogeny through synthesis of multi-gene phylogenetics and phylogenomics.</title>
        <authorList>
            <person name="Vandepol N."/>
            <person name="Liber J."/>
            <person name="Desiro A."/>
            <person name="Na H."/>
            <person name="Kennedy M."/>
            <person name="Barry K."/>
            <person name="Grigoriev I.V."/>
            <person name="Miller A.N."/>
            <person name="O'Donnell K."/>
            <person name="Stajich J.E."/>
            <person name="Bonito G."/>
        </authorList>
    </citation>
    <scope>NUCLEOTIDE SEQUENCE</scope>
    <source>
        <strain evidence="2">KOD948</strain>
    </source>
</reference>
<feature type="compositionally biased region" description="Basic and acidic residues" evidence="1">
    <location>
        <begin position="567"/>
        <end position="582"/>
    </location>
</feature>
<evidence type="ECO:0000313" key="3">
    <source>
        <dbReference type="Proteomes" id="UP000726737"/>
    </source>
</evidence>
<feature type="compositionally biased region" description="Basic and acidic residues" evidence="1">
    <location>
        <begin position="1145"/>
        <end position="1154"/>
    </location>
</feature>
<name>A0A9P6PVH2_9FUNG</name>